<dbReference type="Proteomes" id="UP000187203">
    <property type="component" value="Unassembled WGS sequence"/>
</dbReference>
<evidence type="ECO:0000313" key="6">
    <source>
        <dbReference type="Proteomes" id="UP000187203"/>
    </source>
</evidence>
<keyword evidence="1" id="KW-0433">Leucine-rich repeat</keyword>
<feature type="chain" id="PRO_5013272207" evidence="4">
    <location>
        <begin position="24"/>
        <end position="248"/>
    </location>
</feature>
<gene>
    <name evidence="5" type="ORF">COLO4_23949</name>
</gene>
<dbReference type="PROSITE" id="PS51450">
    <property type="entry name" value="LRR"/>
    <property type="match status" value="2"/>
</dbReference>
<dbReference type="STRING" id="93759.A0A1R3IE10"/>
<proteinExistence type="predicted"/>
<dbReference type="SMART" id="SM00369">
    <property type="entry name" value="LRR_TYP"/>
    <property type="match status" value="2"/>
</dbReference>
<dbReference type="InterPro" id="IPR053211">
    <property type="entry name" value="DNA_repair-toleration"/>
</dbReference>
<dbReference type="AlphaFoldDB" id="A0A1R3IE10"/>
<dbReference type="Gene3D" id="3.80.10.10">
    <property type="entry name" value="Ribonuclease Inhibitor"/>
    <property type="match status" value="2"/>
</dbReference>
<accession>A0A1R3IE10</accession>
<dbReference type="SUPFAM" id="SSF52047">
    <property type="entry name" value="RNI-like"/>
    <property type="match status" value="1"/>
</dbReference>
<dbReference type="OrthoDB" id="1745283at2759"/>
<dbReference type="PRINTS" id="PR00019">
    <property type="entry name" value="LEURICHRPT"/>
</dbReference>
<sequence length="248" mass="27900">MEGRVGLVLVLVLGGLGWCCVEGCWEEEKLALLQLKPFFYMQWDVLNYRLRYGLYNWVEEDNSVSDCCKRESVECDPTTGRVTALNLSISSDGEFGHFYFFEGEFDPWFLNVSLFLPFNDLKSLSLSERRIAGCLHNHEFDKVAEKLKKLEVLDLSLNYLNDSNILLSLLELSSLKSLNLSGNRLTGLPIHTDGLSTKLSSIDTLDLSHNNFDDTILSALSALPSLKHLDLSNNEIKGSSHINGIFLS</sequence>
<name>A0A1R3IE10_9ROSI</name>
<dbReference type="Pfam" id="PF13855">
    <property type="entry name" value="LRR_8"/>
    <property type="match status" value="1"/>
</dbReference>
<comment type="caution">
    <text evidence="5">The sequence shown here is derived from an EMBL/GenBank/DDBJ whole genome shotgun (WGS) entry which is preliminary data.</text>
</comment>
<keyword evidence="3" id="KW-0677">Repeat</keyword>
<evidence type="ECO:0000256" key="3">
    <source>
        <dbReference type="ARBA" id="ARBA00022737"/>
    </source>
</evidence>
<evidence type="ECO:0000256" key="4">
    <source>
        <dbReference type="SAM" id="SignalP"/>
    </source>
</evidence>
<evidence type="ECO:0000256" key="2">
    <source>
        <dbReference type="ARBA" id="ARBA00022729"/>
    </source>
</evidence>
<dbReference type="InterPro" id="IPR032675">
    <property type="entry name" value="LRR_dom_sf"/>
</dbReference>
<dbReference type="PANTHER" id="PTHR48060">
    <property type="entry name" value="DNA DAMAGE-REPAIR/TOLERATION PROTEIN DRT100"/>
    <property type="match status" value="1"/>
</dbReference>
<evidence type="ECO:0000256" key="1">
    <source>
        <dbReference type="ARBA" id="ARBA00022614"/>
    </source>
</evidence>
<organism evidence="5 6">
    <name type="scientific">Corchorus olitorius</name>
    <dbReference type="NCBI Taxonomy" id="93759"/>
    <lineage>
        <taxon>Eukaryota</taxon>
        <taxon>Viridiplantae</taxon>
        <taxon>Streptophyta</taxon>
        <taxon>Embryophyta</taxon>
        <taxon>Tracheophyta</taxon>
        <taxon>Spermatophyta</taxon>
        <taxon>Magnoliopsida</taxon>
        <taxon>eudicotyledons</taxon>
        <taxon>Gunneridae</taxon>
        <taxon>Pentapetalae</taxon>
        <taxon>rosids</taxon>
        <taxon>malvids</taxon>
        <taxon>Malvales</taxon>
        <taxon>Malvaceae</taxon>
        <taxon>Grewioideae</taxon>
        <taxon>Apeibeae</taxon>
        <taxon>Corchorus</taxon>
    </lineage>
</organism>
<dbReference type="InterPro" id="IPR003591">
    <property type="entry name" value="Leu-rich_rpt_typical-subtyp"/>
</dbReference>
<dbReference type="PANTHER" id="PTHR48060:SF17">
    <property type="entry name" value="LRR RECEPTOR-LIKE SERINE_THREONINE-PROTEIN KINASE IRK-RELATED"/>
    <property type="match status" value="1"/>
</dbReference>
<reference evidence="6" key="1">
    <citation type="submission" date="2013-09" db="EMBL/GenBank/DDBJ databases">
        <title>Corchorus olitorius genome sequencing.</title>
        <authorList>
            <person name="Alam M."/>
            <person name="Haque M.S."/>
            <person name="Islam M.S."/>
            <person name="Emdad E.M."/>
            <person name="Islam M.M."/>
            <person name="Ahmed B."/>
            <person name="Halim A."/>
            <person name="Hossen Q.M.M."/>
            <person name="Hossain M.Z."/>
            <person name="Ahmed R."/>
            <person name="Khan M.M."/>
            <person name="Islam R."/>
            <person name="Rashid M.M."/>
            <person name="Khan S.A."/>
            <person name="Rahman M.S."/>
            <person name="Alam M."/>
            <person name="Yahiya A.S."/>
            <person name="Khan M.S."/>
            <person name="Azam M.S."/>
            <person name="Haque T."/>
            <person name="Lashkar M.Z.H."/>
            <person name="Akhand A.I."/>
            <person name="Morshed G."/>
            <person name="Roy S."/>
            <person name="Uddin K.S."/>
            <person name="Rabeya T."/>
            <person name="Hossain A.S."/>
            <person name="Chowdhury A."/>
            <person name="Snigdha A.R."/>
            <person name="Mortoza M.S."/>
            <person name="Matin S.A."/>
            <person name="Hoque S.M.E."/>
            <person name="Islam M.K."/>
            <person name="Roy D.K."/>
            <person name="Haider R."/>
            <person name="Moosa M.M."/>
            <person name="Elias S.M."/>
            <person name="Hasan A.M."/>
            <person name="Jahan S."/>
            <person name="Shafiuddin M."/>
            <person name="Mahmood N."/>
            <person name="Shommy N.S."/>
        </authorList>
    </citation>
    <scope>NUCLEOTIDE SEQUENCE [LARGE SCALE GENOMIC DNA]</scope>
    <source>
        <strain evidence="6">cv. O-4</strain>
    </source>
</reference>
<keyword evidence="2 4" id="KW-0732">Signal</keyword>
<dbReference type="EMBL" id="AWUE01018384">
    <property type="protein sequence ID" value="OMO80751.1"/>
    <property type="molecule type" value="Genomic_DNA"/>
</dbReference>
<protein>
    <submittedName>
        <fullName evidence="5">Leucine-rich repeat, typical subtype</fullName>
    </submittedName>
</protein>
<keyword evidence="6" id="KW-1185">Reference proteome</keyword>
<dbReference type="InterPro" id="IPR001611">
    <property type="entry name" value="Leu-rich_rpt"/>
</dbReference>
<evidence type="ECO:0000313" key="5">
    <source>
        <dbReference type="EMBL" id="OMO80751.1"/>
    </source>
</evidence>
<feature type="signal peptide" evidence="4">
    <location>
        <begin position="1"/>
        <end position="23"/>
    </location>
</feature>